<dbReference type="Pfam" id="PF09371">
    <property type="entry name" value="Tex_N"/>
    <property type="match status" value="1"/>
</dbReference>
<dbReference type="Gene3D" id="1.10.3500.10">
    <property type="entry name" value="Tex N-terminal region-like"/>
    <property type="match status" value="1"/>
</dbReference>
<gene>
    <name evidence="3" type="ORF">C2E25_07725</name>
</gene>
<dbReference type="FunFam" id="1.10.10.650:FF:000001">
    <property type="entry name" value="S1 RNA-binding domain 1"/>
    <property type="match status" value="1"/>
</dbReference>
<dbReference type="InterPro" id="IPR050437">
    <property type="entry name" value="Ribos_protein_bS1-like"/>
</dbReference>
<dbReference type="InterPro" id="IPR003029">
    <property type="entry name" value="S1_domain"/>
</dbReference>
<sequence length="758" mass="83742">MELTEPQRKLLLSWLIEETSLPAGGVARTVELLGEGATVPFIARYRKEATGELDEVQIRAIEERWNYLLELEERRETVLKSIADQQKLTAELEAKIRACRQKTELEDLYLPYRPRRRTKAMIARERGLEPLAEIIWAQQPLPGSLDEIAAPFVDAGREVADTAAALAGAGHILAERIAEDAEIRAQVRRLTWEKGEMVSKVARDREGQVSKYEMYYDYREPLKSIPSHRLLAMRRGEKEDWLRLSLAAPEEEIRALIEKRVIHGGGPFAELLRDIVRDAYARLLAPAIEVDLRLEAKQAADAAAIEVFAENLKNLLLQPAAGPKRTLGIDPGLRTGSKLAAVDATGRFLAHATIYPHTGGAQKVEQARAILVEMVRDHAIELLAVGNGTAGREMEQFARQTLGEAGIELPVVLVNEAGASVYSASEIARDEFPDLDLTVRGAVSIARRLQDPLAELVKIDPKSIGVGQYQHDVNQNALQRSLDATVESAVNWVGVNLNTASWRLLSYVSGLGENLARNIVAHRDVNGPFASRGALLEVSRFGPRAFELAAGFLRLPESIHPLDNTAVHPERYALVERMAADLGCSVAELCADPRRTANIDLQRYVSAEVGLPTLRDILAELQKPGRDPREKFEPPRFRDDVREISDLREGMTLDGTVTNVAAFGAFVDIGVHQDGLVHVSELAHRFVRDPAEVVKVGQQVKVKVLSVDGARKRIGLSIKQTQPAPQGGGGNRPQRKRREKSPDGLQAAFEKAGFRVKK</sequence>
<proteinExistence type="predicted"/>
<dbReference type="InterPro" id="IPR032639">
    <property type="entry name" value="Tex_YqgF"/>
</dbReference>
<dbReference type="OrthoDB" id="9804714at2"/>
<dbReference type="InterPro" id="IPR012340">
    <property type="entry name" value="NA-bd_OB-fold"/>
</dbReference>
<dbReference type="FunFam" id="2.40.50.140:FF:000051">
    <property type="entry name" value="RNA-binding transcriptional accessory protein"/>
    <property type="match status" value="1"/>
</dbReference>
<dbReference type="InterPro" id="IPR018974">
    <property type="entry name" value="Tex-like_N"/>
</dbReference>
<dbReference type="GO" id="GO:0006139">
    <property type="term" value="P:nucleobase-containing compound metabolic process"/>
    <property type="evidence" value="ECO:0007669"/>
    <property type="project" value="InterPro"/>
</dbReference>
<evidence type="ECO:0000256" key="1">
    <source>
        <dbReference type="SAM" id="MobiDB-lite"/>
    </source>
</evidence>
<dbReference type="CDD" id="cd05685">
    <property type="entry name" value="S1_Tex"/>
    <property type="match status" value="1"/>
</dbReference>
<dbReference type="SUPFAM" id="SSF158832">
    <property type="entry name" value="Tex N-terminal region-like"/>
    <property type="match status" value="1"/>
</dbReference>
<protein>
    <submittedName>
        <fullName evidence="3">RNA-binding transcriptional accessory protein</fullName>
    </submittedName>
</protein>
<dbReference type="SMART" id="SM00732">
    <property type="entry name" value="YqgFc"/>
    <property type="match status" value="1"/>
</dbReference>
<dbReference type="GO" id="GO:0006412">
    <property type="term" value="P:translation"/>
    <property type="evidence" value="ECO:0007669"/>
    <property type="project" value="TreeGrafter"/>
</dbReference>
<reference evidence="3 4" key="1">
    <citation type="journal article" date="2018" name="Genome Announc.">
        <title>Genome Sequence of Geothermobacter sp. HR-1 Iron Reducer from the Loihi Seamount.</title>
        <authorList>
            <person name="Smith H."/>
            <person name="Abuyen K."/>
            <person name="Tremblay J."/>
            <person name="Savalia P."/>
            <person name="Perez-Rodriguez I."/>
            <person name="Emerson D."/>
            <person name="Tully B."/>
            <person name="Amend J."/>
        </authorList>
    </citation>
    <scope>NUCLEOTIDE SEQUENCE [LARGE SCALE GENOMIC DNA]</scope>
    <source>
        <strain evidence="3 4">HR-1</strain>
    </source>
</reference>
<dbReference type="Gene3D" id="1.10.10.650">
    <property type="entry name" value="RuvA domain 2-like"/>
    <property type="match status" value="1"/>
</dbReference>
<dbReference type="SMART" id="SM00316">
    <property type="entry name" value="S1"/>
    <property type="match status" value="1"/>
</dbReference>
<dbReference type="EMBL" id="PPFX01000014">
    <property type="protein sequence ID" value="PNU20364.1"/>
    <property type="molecule type" value="Genomic_DNA"/>
</dbReference>
<dbReference type="Gene3D" id="3.30.420.140">
    <property type="entry name" value="YqgF/RNase H-like domain"/>
    <property type="match status" value="1"/>
</dbReference>
<name>A0A2K2HAM7_9BACT</name>
<dbReference type="PROSITE" id="PS50126">
    <property type="entry name" value="S1"/>
    <property type="match status" value="1"/>
</dbReference>
<dbReference type="Pfam" id="PF12836">
    <property type="entry name" value="HHH_3"/>
    <property type="match status" value="1"/>
</dbReference>
<feature type="domain" description="S1 motif" evidence="2">
    <location>
        <begin position="650"/>
        <end position="719"/>
    </location>
</feature>
<dbReference type="Pfam" id="PF00575">
    <property type="entry name" value="S1"/>
    <property type="match status" value="1"/>
</dbReference>
<evidence type="ECO:0000313" key="4">
    <source>
        <dbReference type="Proteomes" id="UP000236340"/>
    </source>
</evidence>
<evidence type="ECO:0000313" key="3">
    <source>
        <dbReference type="EMBL" id="PNU20364.1"/>
    </source>
</evidence>
<dbReference type="InterPro" id="IPR037027">
    <property type="entry name" value="YqgF/RNaseH-like_dom_sf"/>
</dbReference>
<dbReference type="GO" id="GO:0003729">
    <property type="term" value="F:mRNA binding"/>
    <property type="evidence" value="ECO:0007669"/>
    <property type="project" value="TreeGrafter"/>
</dbReference>
<dbReference type="SUPFAM" id="SSF50249">
    <property type="entry name" value="Nucleic acid-binding proteins"/>
    <property type="match status" value="1"/>
</dbReference>
<dbReference type="PANTHER" id="PTHR10724">
    <property type="entry name" value="30S RIBOSOMAL PROTEIN S1"/>
    <property type="match status" value="1"/>
</dbReference>
<dbReference type="Pfam" id="PF22706">
    <property type="entry name" value="Tex_central_region"/>
    <property type="match status" value="1"/>
</dbReference>
<dbReference type="Gene3D" id="2.40.50.140">
    <property type="entry name" value="Nucleic acid-binding proteins"/>
    <property type="match status" value="1"/>
</dbReference>
<organism evidence="3 4">
    <name type="scientific">Geothermobacter hydrogeniphilus</name>
    <dbReference type="NCBI Taxonomy" id="1969733"/>
    <lineage>
        <taxon>Bacteria</taxon>
        <taxon>Pseudomonadati</taxon>
        <taxon>Thermodesulfobacteriota</taxon>
        <taxon>Desulfuromonadia</taxon>
        <taxon>Desulfuromonadales</taxon>
        <taxon>Geothermobacteraceae</taxon>
        <taxon>Geothermobacter</taxon>
    </lineage>
</organism>
<dbReference type="PANTHER" id="PTHR10724:SF10">
    <property type="entry name" value="S1 RNA-BINDING DOMAIN-CONTAINING PROTEIN 1"/>
    <property type="match status" value="1"/>
</dbReference>
<dbReference type="InterPro" id="IPR044146">
    <property type="entry name" value="S1_Tex"/>
</dbReference>
<dbReference type="InterPro" id="IPR041692">
    <property type="entry name" value="HHH_9"/>
</dbReference>
<dbReference type="Proteomes" id="UP000236340">
    <property type="component" value="Unassembled WGS sequence"/>
</dbReference>
<dbReference type="GO" id="GO:0003735">
    <property type="term" value="F:structural constituent of ribosome"/>
    <property type="evidence" value="ECO:0007669"/>
    <property type="project" value="TreeGrafter"/>
</dbReference>
<dbReference type="InterPro" id="IPR023319">
    <property type="entry name" value="Tex-like_HTH_dom_sf"/>
</dbReference>
<feature type="region of interest" description="Disordered" evidence="1">
    <location>
        <begin position="715"/>
        <end position="758"/>
    </location>
</feature>
<dbReference type="Pfam" id="PF16921">
    <property type="entry name" value="Tex_YqgF"/>
    <property type="match status" value="1"/>
</dbReference>
<dbReference type="InterPro" id="IPR010994">
    <property type="entry name" value="RuvA_2-like"/>
</dbReference>
<dbReference type="Gene3D" id="1.10.150.310">
    <property type="entry name" value="Tex RuvX-like domain-like"/>
    <property type="match status" value="1"/>
</dbReference>
<dbReference type="InterPro" id="IPR012337">
    <property type="entry name" value="RNaseH-like_sf"/>
</dbReference>
<dbReference type="InterPro" id="IPR006641">
    <property type="entry name" value="YqgF/RNaseH-like_dom"/>
</dbReference>
<dbReference type="GO" id="GO:0005829">
    <property type="term" value="C:cytosol"/>
    <property type="evidence" value="ECO:0007669"/>
    <property type="project" value="TreeGrafter"/>
</dbReference>
<dbReference type="SUPFAM" id="SSF53098">
    <property type="entry name" value="Ribonuclease H-like"/>
    <property type="match status" value="1"/>
</dbReference>
<accession>A0A2K2HAM7</accession>
<dbReference type="FunFam" id="3.30.420.140:FF:000001">
    <property type="entry name" value="RNA-binding transcriptional accessory protein"/>
    <property type="match status" value="1"/>
</dbReference>
<dbReference type="Pfam" id="PF17674">
    <property type="entry name" value="HHH_9"/>
    <property type="match status" value="1"/>
</dbReference>
<dbReference type="SUPFAM" id="SSF47781">
    <property type="entry name" value="RuvA domain 2-like"/>
    <property type="match status" value="2"/>
</dbReference>
<comment type="caution">
    <text evidence="3">The sequence shown here is derived from an EMBL/GenBank/DDBJ whole genome shotgun (WGS) entry which is preliminary data.</text>
</comment>
<evidence type="ECO:0000259" key="2">
    <source>
        <dbReference type="PROSITE" id="PS50126"/>
    </source>
</evidence>
<dbReference type="AlphaFoldDB" id="A0A2K2HAM7"/>
<dbReference type="InterPro" id="IPR023323">
    <property type="entry name" value="Tex-like_dom_sf"/>
</dbReference>
<dbReference type="InterPro" id="IPR055179">
    <property type="entry name" value="Tex-like_central_region"/>
</dbReference>